<feature type="non-terminal residue" evidence="1">
    <location>
        <position position="77"/>
    </location>
</feature>
<feature type="non-terminal residue" evidence="1">
    <location>
        <position position="1"/>
    </location>
</feature>
<sequence>LCSSGRARLHLRVFLWRHVWRIWRIWRLRWLWLRHVPLRFRLWLPVFLRIWVPVHVRISVCQIPKCGLNVHFKLDPK</sequence>
<proteinExistence type="evidence at transcript level"/>
<accession>Q0ZC65</accession>
<name>Q0ZC65_GRYRU</name>
<dbReference type="AlphaFoldDB" id="Q0ZC65"/>
<gene>
    <name evidence="1" type="ORF">AG-0143F-Gr</name>
</gene>
<reference evidence="1" key="1">
    <citation type="journal article" date="2006" name="Mol. Biol. Evol.">
        <title>Molecular evolution of seminal proteins in field crickets.</title>
        <authorList>
            <person name="Andres J.A."/>
            <person name="Maroja L.S."/>
            <person name="Bogdanowicz S.M."/>
            <person name="Swanson W.J."/>
            <person name="Harrison R.G."/>
        </authorList>
    </citation>
    <scope>NUCLEOTIDE SEQUENCE</scope>
</reference>
<protein>
    <submittedName>
        <fullName evidence="1">Putative accessory gland protein</fullName>
    </submittedName>
</protein>
<evidence type="ECO:0000313" key="1">
    <source>
        <dbReference type="EMBL" id="ABG01763.1"/>
    </source>
</evidence>
<dbReference type="EMBL" id="DQ630805">
    <property type="protein sequence ID" value="ABG01763.1"/>
    <property type="molecule type" value="mRNA"/>
</dbReference>
<organism evidence="1">
    <name type="scientific">Gryllus rubens</name>
    <name type="common">Southeastern field cricket</name>
    <dbReference type="NCBI Taxonomy" id="128159"/>
    <lineage>
        <taxon>Eukaryota</taxon>
        <taxon>Metazoa</taxon>
        <taxon>Ecdysozoa</taxon>
        <taxon>Arthropoda</taxon>
        <taxon>Hexapoda</taxon>
        <taxon>Insecta</taxon>
        <taxon>Pterygota</taxon>
        <taxon>Neoptera</taxon>
        <taxon>Polyneoptera</taxon>
        <taxon>Orthoptera</taxon>
        <taxon>Ensifera</taxon>
        <taxon>Gryllidea</taxon>
        <taxon>Grylloidea</taxon>
        <taxon>Gryllidae</taxon>
        <taxon>Gryllinae</taxon>
        <taxon>Gryllus</taxon>
    </lineage>
</organism>